<comment type="pathway">
    <text evidence="7">Quinol/quinone metabolism; 1,4-dihydroxy-2-naphthoate biosynthesis; 1,4-dihydroxy-2-naphthoate from chorismate: step 2/7.</text>
</comment>
<keyword evidence="1 7" id="KW-0474">Menaquinone biosynthesis</keyword>
<dbReference type="Gene3D" id="3.40.50.970">
    <property type="match status" value="2"/>
</dbReference>
<evidence type="ECO:0000313" key="11">
    <source>
        <dbReference type="EMBL" id="KAA9012668.1"/>
    </source>
</evidence>
<evidence type="ECO:0000256" key="6">
    <source>
        <dbReference type="ARBA" id="ARBA00023211"/>
    </source>
</evidence>
<dbReference type="SUPFAM" id="SSF52467">
    <property type="entry name" value="DHS-like NAD/FAD-binding domain"/>
    <property type="match status" value="1"/>
</dbReference>
<name>A0A5J5GYJ0_9BACI</name>
<accession>A0A5J5GYJ0</accession>
<dbReference type="InterPro" id="IPR029061">
    <property type="entry name" value="THDP-binding"/>
</dbReference>
<dbReference type="PANTHER" id="PTHR42916:SF1">
    <property type="entry name" value="PROTEIN PHYLLO, CHLOROPLASTIC"/>
    <property type="match status" value="1"/>
</dbReference>
<evidence type="ECO:0000256" key="4">
    <source>
        <dbReference type="ARBA" id="ARBA00022842"/>
    </source>
</evidence>
<dbReference type="CDD" id="cd02009">
    <property type="entry name" value="TPP_SHCHC_synthase"/>
    <property type="match status" value="1"/>
</dbReference>
<dbReference type="Pfam" id="PF02776">
    <property type="entry name" value="TPP_enzyme_N"/>
    <property type="match status" value="1"/>
</dbReference>
<comment type="caution">
    <text evidence="11">The sequence shown here is derived from an EMBL/GenBank/DDBJ whole genome shotgun (WGS) entry which is preliminary data.</text>
</comment>
<comment type="similarity">
    <text evidence="7">Belongs to the TPP enzyme family. MenD subfamily.</text>
</comment>
<evidence type="ECO:0000313" key="12">
    <source>
        <dbReference type="Proteomes" id="UP000326671"/>
    </source>
</evidence>
<sequence>MNHQEALTVYIASFVSELVQSGVTDVVVSPGSRSTPIAMVMAEHPNLKLHIHVDERSAGFFALGIAKATKRPTALLCTSGTAAANYFPAIVEANISRVPLVVLTADRPHELRDVGAPQSIDQIHLYGGHVKWFVEMAPPEASDEMVRYARMVCARAVATAALAPSGPVHLNFPLREPLIPLLENNQLFLQKERLNGYVKIQQPTVSLMKDEWDIYAELIESAERGIIICGQIEEDGFSEAVTAFAEKYQFPILADPLSQLRSGVHSGKAIIDTYDGFLRNERVKHMLKPDLIIRFGSMPVSKALTIFLKENHSARQLVIDGGMGWRDPALVSTEMVYCQETLFCEEVAKRAETKQESCYFLKWQKINTYTKELINTIDEAEELNEGKLFHQLAELLPEEAAIFVGNSMPIRDLDSFYHFNQKSMKVVANRGANGIDGTVSTALGVGTIHQPLYLFLGDLTFFHDLNGLVAAKLQEVNITIILINNNGGGIFSFLPQSSHPKHFELLFGTPLDLDFSKAVEMFGGQFTSISNWEQFSQTLLQDRGKEGIRVIEIVTNREKNAEEHKKLWEFVSQEIDSWMEKEDA</sequence>
<evidence type="ECO:0000256" key="3">
    <source>
        <dbReference type="ARBA" id="ARBA00022723"/>
    </source>
</evidence>
<organism evidence="11 12">
    <name type="scientific">Niallia endozanthoxylica</name>
    <dbReference type="NCBI Taxonomy" id="2036016"/>
    <lineage>
        <taxon>Bacteria</taxon>
        <taxon>Bacillati</taxon>
        <taxon>Bacillota</taxon>
        <taxon>Bacilli</taxon>
        <taxon>Bacillales</taxon>
        <taxon>Bacillaceae</taxon>
        <taxon>Niallia</taxon>
    </lineage>
</organism>
<dbReference type="GO" id="GO:0000287">
    <property type="term" value="F:magnesium ion binding"/>
    <property type="evidence" value="ECO:0007669"/>
    <property type="project" value="UniProtKB-UniRule"/>
</dbReference>
<comment type="cofactor">
    <cofactor evidence="7">
        <name>thiamine diphosphate</name>
        <dbReference type="ChEBI" id="CHEBI:58937"/>
    </cofactor>
    <text evidence="7">Binds 1 thiamine pyrophosphate per subunit.</text>
</comment>
<comment type="cofactor">
    <cofactor evidence="7">
        <name>Mg(2+)</name>
        <dbReference type="ChEBI" id="CHEBI:18420"/>
    </cofactor>
    <cofactor evidence="7">
        <name>Mn(2+)</name>
        <dbReference type="ChEBI" id="CHEBI:29035"/>
    </cofactor>
</comment>
<dbReference type="GO" id="GO:0070204">
    <property type="term" value="F:2-succinyl-5-enolpyruvyl-6-hydroxy-3-cyclohexene-1-carboxylic-acid synthase activity"/>
    <property type="evidence" value="ECO:0007669"/>
    <property type="project" value="UniProtKB-UniRule"/>
</dbReference>
<dbReference type="PIRSF" id="PIRSF004983">
    <property type="entry name" value="MenD"/>
    <property type="match status" value="1"/>
</dbReference>
<comment type="pathway">
    <text evidence="7">Quinol/quinone metabolism; menaquinone biosynthesis.</text>
</comment>
<reference evidence="11 12" key="1">
    <citation type="submission" date="2019-09" db="EMBL/GenBank/DDBJ databases">
        <title>Whole genome sequences of isolates from the Mars Exploration Rovers.</title>
        <authorList>
            <person name="Seuylemezian A."/>
            <person name="Vaishampayan P."/>
        </authorList>
    </citation>
    <scope>NUCLEOTIDE SEQUENCE [LARGE SCALE GENOMIC DNA]</scope>
    <source>
        <strain evidence="11 12">MER_TA_151</strain>
    </source>
</reference>
<evidence type="ECO:0000259" key="9">
    <source>
        <dbReference type="Pfam" id="PF02776"/>
    </source>
</evidence>
<dbReference type="Pfam" id="PF16582">
    <property type="entry name" value="TPP_enzyme_M_2"/>
    <property type="match status" value="1"/>
</dbReference>
<keyword evidence="4 7" id="KW-0460">Magnesium</keyword>
<comment type="catalytic activity">
    <reaction evidence="7">
        <text>isochorismate + 2-oxoglutarate + H(+) = 5-enolpyruvoyl-6-hydroxy-2-succinyl-cyclohex-3-ene-1-carboxylate + CO2</text>
        <dbReference type="Rhea" id="RHEA:25593"/>
        <dbReference type="ChEBI" id="CHEBI:15378"/>
        <dbReference type="ChEBI" id="CHEBI:16526"/>
        <dbReference type="ChEBI" id="CHEBI:16810"/>
        <dbReference type="ChEBI" id="CHEBI:29780"/>
        <dbReference type="ChEBI" id="CHEBI:58818"/>
        <dbReference type="EC" id="2.2.1.9"/>
    </reaction>
</comment>
<proteinExistence type="inferred from homology"/>
<dbReference type="OrthoDB" id="9791859at2"/>
<evidence type="ECO:0000256" key="1">
    <source>
        <dbReference type="ARBA" id="ARBA00022428"/>
    </source>
</evidence>
<dbReference type="CDD" id="cd07037">
    <property type="entry name" value="TPP_PYR_MenD"/>
    <property type="match status" value="1"/>
</dbReference>
<feature type="domain" description="Thiamine pyrophosphate enzyme TPP-binding" evidence="8">
    <location>
        <begin position="417"/>
        <end position="553"/>
    </location>
</feature>
<dbReference type="GO" id="GO:0009234">
    <property type="term" value="P:menaquinone biosynthetic process"/>
    <property type="evidence" value="ECO:0007669"/>
    <property type="project" value="UniProtKB-UniRule"/>
</dbReference>
<dbReference type="HAMAP" id="MF_01659">
    <property type="entry name" value="MenD"/>
    <property type="match status" value="1"/>
</dbReference>
<dbReference type="InterPro" id="IPR004433">
    <property type="entry name" value="MenaQ_synth_MenD"/>
</dbReference>
<dbReference type="EC" id="2.2.1.9" evidence="7"/>
<keyword evidence="3 7" id="KW-0479">Metal-binding</keyword>
<evidence type="ECO:0000256" key="2">
    <source>
        <dbReference type="ARBA" id="ARBA00022679"/>
    </source>
</evidence>
<dbReference type="UniPathway" id="UPA01057">
    <property type="reaction ID" value="UER00164"/>
</dbReference>
<dbReference type="SUPFAM" id="SSF52518">
    <property type="entry name" value="Thiamin diphosphate-binding fold (THDP-binding)"/>
    <property type="match status" value="2"/>
</dbReference>
<protein>
    <recommendedName>
        <fullName evidence="7">2-succinyl-5-enolpyruvyl-6-hydroxy-3-cyclohexene-1-carboxylate synthase</fullName>
        <shortName evidence="7">SEPHCHC synthase</shortName>
        <ecNumber evidence="7">2.2.1.9</ecNumber>
    </recommendedName>
    <alternativeName>
        <fullName evidence="7">Menaquinone biosynthesis protein MenD</fullName>
    </alternativeName>
</protein>
<feature type="domain" description="Thiamine pyrophosphate enzyme N-terminal TPP-binding" evidence="9">
    <location>
        <begin position="14"/>
        <end position="124"/>
    </location>
</feature>
<dbReference type="InterPro" id="IPR029035">
    <property type="entry name" value="DHS-like_NAD/FAD-binding_dom"/>
</dbReference>
<dbReference type="Pfam" id="PF02775">
    <property type="entry name" value="TPP_enzyme_C"/>
    <property type="match status" value="1"/>
</dbReference>
<feature type="domain" description="Menaquinone biosynthesis protein MenD middle" evidence="10">
    <location>
        <begin position="201"/>
        <end position="404"/>
    </location>
</feature>
<comment type="subunit">
    <text evidence="7">Homodimer.</text>
</comment>
<evidence type="ECO:0000256" key="5">
    <source>
        <dbReference type="ARBA" id="ARBA00023052"/>
    </source>
</evidence>
<dbReference type="RefSeq" id="WP_150442746.1">
    <property type="nucleotide sequence ID" value="NZ_VYKL01000059.1"/>
</dbReference>
<evidence type="ECO:0000259" key="10">
    <source>
        <dbReference type="Pfam" id="PF16582"/>
    </source>
</evidence>
<dbReference type="InterPro" id="IPR011766">
    <property type="entry name" value="TPP_enzyme_TPP-bd"/>
</dbReference>
<keyword evidence="5 7" id="KW-0786">Thiamine pyrophosphate</keyword>
<dbReference type="PANTHER" id="PTHR42916">
    <property type="entry name" value="2-SUCCINYL-5-ENOLPYRUVYL-6-HYDROXY-3-CYCLOHEXENE-1-CARBOXYLATE SYNTHASE"/>
    <property type="match status" value="1"/>
</dbReference>
<dbReference type="UniPathway" id="UPA00079"/>
<dbReference type="NCBIfam" id="TIGR00173">
    <property type="entry name" value="menD"/>
    <property type="match status" value="1"/>
</dbReference>
<evidence type="ECO:0000256" key="7">
    <source>
        <dbReference type="HAMAP-Rule" id="MF_01659"/>
    </source>
</evidence>
<keyword evidence="6 7" id="KW-0464">Manganese</keyword>
<dbReference type="EMBL" id="VYKL01000059">
    <property type="protein sequence ID" value="KAA9012668.1"/>
    <property type="molecule type" value="Genomic_DNA"/>
</dbReference>
<evidence type="ECO:0000259" key="8">
    <source>
        <dbReference type="Pfam" id="PF02775"/>
    </source>
</evidence>
<dbReference type="AlphaFoldDB" id="A0A5J5GYJ0"/>
<dbReference type="InterPro" id="IPR032264">
    <property type="entry name" value="MenD_middle"/>
</dbReference>
<comment type="function">
    <text evidence="7">Catalyzes the thiamine diphosphate-dependent decarboxylation of 2-oxoglutarate and the subsequent addition of the resulting succinic semialdehyde-thiamine pyrophosphate anion to isochorismate to yield 2-succinyl-5-enolpyruvyl-6-hydroxy-3-cyclohexene-1-carboxylate (SEPHCHC).</text>
</comment>
<dbReference type="GO" id="GO:0030976">
    <property type="term" value="F:thiamine pyrophosphate binding"/>
    <property type="evidence" value="ECO:0007669"/>
    <property type="project" value="UniProtKB-UniRule"/>
</dbReference>
<dbReference type="Proteomes" id="UP000326671">
    <property type="component" value="Unassembled WGS sequence"/>
</dbReference>
<gene>
    <name evidence="7 11" type="primary">menD</name>
    <name evidence="11" type="ORF">F4V44_25280</name>
</gene>
<dbReference type="GO" id="GO:0030145">
    <property type="term" value="F:manganese ion binding"/>
    <property type="evidence" value="ECO:0007669"/>
    <property type="project" value="UniProtKB-UniRule"/>
</dbReference>
<dbReference type="InterPro" id="IPR012001">
    <property type="entry name" value="Thiamin_PyroP_enz_TPP-bd_dom"/>
</dbReference>
<keyword evidence="12" id="KW-1185">Reference proteome</keyword>
<dbReference type="Gene3D" id="3.40.50.1220">
    <property type="entry name" value="TPP-binding domain"/>
    <property type="match status" value="1"/>
</dbReference>
<keyword evidence="2 7" id="KW-0808">Transferase</keyword>